<evidence type="ECO:0000256" key="1">
    <source>
        <dbReference type="SAM" id="Phobius"/>
    </source>
</evidence>
<protein>
    <submittedName>
        <fullName evidence="2">Uncharacterized protein</fullName>
    </submittedName>
</protein>
<evidence type="ECO:0000313" key="3">
    <source>
        <dbReference type="Proteomes" id="UP001218188"/>
    </source>
</evidence>
<feature type="transmembrane region" description="Helical" evidence="1">
    <location>
        <begin position="101"/>
        <end position="125"/>
    </location>
</feature>
<gene>
    <name evidence="2" type="ORF">C8F04DRAFT_1400476</name>
</gene>
<accession>A0AAD6WUV9</accession>
<name>A0AAD6WUV9_9AGAR</name>
<keyword evidence="1" id="KW-1133">Transmembrane helix</keyword>
<proteinExistence type="predicted"/>
<feature type="transmembrane region" description="Helical" evidence="1">
    <location>
        <begin position="174"/>
        <end position="193"/>
    </location>
</feature>
<keyword evidence="3" id="KW-1185">Reference proteome</keyword>
<sequence>MSSADVPSVSHQERPIDVTGVLSTQDSDWPDALVDTAATLLWMSRKPSKRPLYKSSRVLCPLSLVLHCGLVGTHLILLAIWRAGLENRLIFPAEEQRLLSFLITAIATGFGTVYCAVLVLLTQILSMRRSLQKDQTLTATHDNSVAWTGIGSASLLLWDRRTVAASIRGVMSPALYLGGILVLHITIPALFSMDLDFFNETHRDPYWLTILASVTGPLYFLPSVLGSATTVGVRDGTLYDVPQPSAGQGNVTVNAIGFNLTCGYLKSVETKWTPDNGSWTIVVDGLDAGFIYPTQPGIISTVANNFDLWPSNYTLLYSTIPIVDSQDIVGPGVGLKPPMNTSVSEIQLLSCSQSLVSQTAVLDAQSLRLIAVSSSIDKSDSSWTPAPLIREDLLKNPADMLGKPDPLLLLNSWQAFYPSMPDSQIPVMFDFTTIEPGHLSVADLYLNQKLDLLASTPKSKIFLHDVENTLSTIVAAMFWAVGNITPPPGYEGISFVNISDNHFHGYRLYTPEPSNSPIILGGNATVNEIFTQVRVDVRQFLLQTLRD</sequence>
<dbReference type="Proteomes" id="UP001218188">
    <property type="component" value="Unassembled WGS sequence"/>
</dbReference>
<organism evidence="2 3">
    <name type="scientific">Mycena alexandri</name>
    <dbReference type="NCBI Taxonomy" id="1745969"/>
    <lineage>
        <taxon>Eukaryota</taxon>
        <taxon>Fungi</taxon>
        <taxon>Dikarya</taxon>
        <taxon>Basidiomycota</taxon>
        <taxon>Agaricomycotina</taxon>
        <taxon>Agaricomycetes</taxon>
        <taxon>Agaricomycetidae</taxon>
        <taxon>Agaricales</taxon>
        <taxon>Marasmiineae</taxon>
        <taxon>Mycenaceae</taxon>
        <taxon>Mycena</taxon>
    </lineage>
</organism>
<keyword evidence="1" id="KW-0472">Membrane</keyword>
<keyword evidence="1" id="KW-0812">Transmembrane</keyword>
<comment type="caution">
    <text evidence="2">The sequence shown here is derived from an EMBL/GenBank/DDBJ whole genome shotgun (WGS) entry which is preliminary data.</text>
</comment>
<feature type="transmembrane region" description="Helical" evidence="1">
    <location>
        <begin position="205"/>
        <end position="225"/>
    </location>
</feature>
<feature type="transmembrane region" description="Helical" evidence="1">
    <location>
        <begin position="58"/>
        <end position="81"/>
    </location>
</feature>
<evidence type="ECO:0000313" key="2">
    <source>
        <dbReference type="EMBL" id="KAJ7025685.1"/>
    </source>
</evidence>
<dbReference type="AlphaFoldDB" id="A0AAD6WUV9"/>
<reference evidence="2" key="1">
    <citation type="submission" date="2023-03" db="EMBL/GenBank/DDBJ databases">
        <title>Massive genome expansion in bonnet fungi (Mycena s.s.) driven by repeated elements and novel gene families across ecological guilds.</title>
        <authorList>
            <consortium name="Lawrence Berkeley National Laboratory"/>
            <person name="Harder C.B."/>
            <person name="Miyauchi S."/>
            <person name="Viragh M."/>
            <person name="Kuo A."/>
            <person name="Thoen E."/>
            <person name="Andreopoulos B."/>
            <person name="Lu D."/>
            <person name="Skrede I."/>
            <person name="Drula E."/>
            <person name="Henrissat B."/>
            <person name="Morin E."/>
            <person name="Kohler A."/>
            <person name="Barry K."/>
            <person name="LaButti K."/>
            <person name="Morin E."/>
            <person name="Salamov A."/>
            <person name="Lipzen A."/>
            <person name="Mereny Z."/>
            <person name="Hegedus B."/>
            <person name="Baldrian P."/>
            <person name="Stursova M."/>
            <person name="Weitz H."/>
            <person name="Taylor A."/>
            <person name="Grigoriev I.V."/>
            <person name="Nagy L.G."/>
            <person name="Martin F."/>
            <person name="Kauserud H."/>
        </authorList>
    </citation>
    <scope>NUCLEOTIDE SEQUENCE</scope>
    <source>
        <strain evidence="2">CBHHK200</strain>
    </source>
</reference>
<dbReference type="EMBL" id="JARJCM010000150">
    <property type="protein sequence ID" value="KAJ7025685.1"/>
    <property type="molecule type" value="Genomic_DNA"/>
</dbReference>